<dbReference type="PANTHER" id="PTHR12110:SF41">
    <property type="entry name" value="INOSOSE DEHYDRATASE"/>
    <property type="match status" value="1"/>
</dbReference>
<protein>
    <recommendedName>
        <fullName evidence="1">Xylose isomerase-like TIM barrel domain-containing protein</fullName>
    </recommendedName>
</protein>
<feature type="domain" description="Xylose isomerase-like TIM barrel" evidence="1">
    <location>
        <begin position="25"/>
        <end position="233"/>
    </location>
</feature>
<gene>
    <name evidence="2" type="ORF">BBD42_07420</name>
</gene>
<dbReference type="InterPro" id="IPR050312">
    <property type="entry name" value="IolE/XylAMocC-like"/>
</dbReference>
<dbReference type="AlphaFoldDB" id="A0A1B2DF43"/>
<dbReference type="SUPFAM" id="SSF51658">
    <property type="entry name" value="Xylose isomerase-like"/>
    <property type="match status" value="1"/>
</dbReference>
<reference evidence="2" key="1">
    <citation type="submission" date="2016-08" db="EMBL/GenBank/DDBJ databases">
        <title>Complete Genome Seqeunce of Paenibacillus sp. BIHB 4019 from tea rhizoplane.</title>
        <authorList>
            <person name="Thakur R."/>
            <person name="Swarnkar M.K."/>
            <person name="Gulati A."/>
        </authorList>
    </citation>
    <scope>NUCLEOTIDE SEQUENCE [LARGE SCALE GENOMIC DNA]</scope>
    <source>
        <strain evidence="2">BIHB4019</strain>
    </source>
</reference>
<name>A0A1B2DF43_9BACL</name>
<dbReference type="InterPro" id="IPR013022">
    <property type="entry name" value="Xyl_isomerase-like_TIM-brl"/>
</dbReference>
<dbReference type="EMBL" id="CP016808">
    <property type="protein sequence ID" value="ANY66316.1"/>
    <property type="molecule type" value="Genomic_DNA"/>
</dbReference>
<dbReference type="PANTHER" id="PTHR12110">
    <property type="entry name" value="HYDROXYPYRUVATE ISOMERASE"/>
    <property type="match status" value="1"/>
</dbReference>
<dbReference type="Gene3D" id="3.20.20.150">
    <property type="entry name" value="Divalent-metal-dependent TIM barrel enzymes"/>
    <property type="match status" value="1"/>
</dbReference>
<dbReference type="InterPro" id="IPR036237">
    <property type="entry name" value="Xyl_isomerase-like_sf"/>
</dbReference>
<dbReference type="Pfam" id="PF01261">
    <property type="entry name" value="AP_endonuc_2"/>
    <property type="match status" value="1"/>
</dbReference>
<organism evidence="2">
    <name type="scientific">Paenibacillus sp. BIHB 4019</name>
    <dbReference type="NCBI Taxonomy" id="1870819"/>
    <lineage>
        <taxon>Bacteria</taxon>
        <taxon>Bacillati</taxon>
        <taxon>Bacillota</taxon>
        <taxon>Bacilli</taxon>
        <taxon>Bacillales</taxon>
        <taxon>Paenibacillaceae</taxon>
        <taxon>Paenibacillus</taxon>
    </lineage>
</organism>
<evidence type="ECO:0000313" key="2">
    <source>
        <dbReference type="EMBL" id="ANY66316.1"/>
    </source>
</evidence>
<proteinExistence type="predicted"/>
<accession>A0A1B2DF43</accession>
<dbReference type="RefSeq" id="WP_099517681.1">
    <property type="nucleotide sequence ID" value="NZ_CP016808.1"/>
</dbReference>
<evidence type="ECO:0000259" key="1">
    <source>
        <dbReference type="Pfam" id="PF01261"/>
    </source>
</evidence>
<sequence length="261" mass="30007">MEKQVLSLQMYSLRDITESDLLGSLDKVAEIGYKAVEFGGYFHAPARRLKERLDSLGLIAPSAHIPLNFENAKKIPSDFEKQVEYANEIGLEYMVVPWVPVPEVPKMDDIKYLAEILERCAWQTKQQGIKLCLHNHDADWKKVEGKPLYVHLLELVPADLLEAELDLGWIYMAGYDPAEYVKYYSDRLPLVHFKDFQEGRKDTELGRGDVGYTELYEVVKQSGVKYIIIEQQQFTETSLKSAEMSFHFMQRLMQGPQPAKG</sequence>